<reference evidence="2" key="1">
    <citation type="submission" date="2021-08" db="EMBL/GenBank/DDBJ databases">
        <title>Prevotella lacticifex sp. nov., isolated from rumen of cow.</title>
        <authorList>
            <person name="Shinkai T."/>
            <person name="Ikeyama N."/>
            <person name="Kumagai M."/>
            <person name="Ohmori H."/>
            <person name="Sakamoto M."/>
            <person name="Ohkuma M."/>
            <person name="Mitsumori M."/>
        </authorList>
    </citation>
    <scope>NUCLEOTIDE SEQUENCE</scope>
    <source>
        <strain evidence="2">DSM 11371</strain>
    </source>
</reference>
<feature type="signal peptide" evidence="1">
    <location>
        <begin position="1"/>
        <end position="21"/>
    </location>
</feature>
<proteinExistence type="predicted"/>
<protein>
    <submittedName>
        <fullName evidence="2">Uncharacterized protein</fullName>
    </submittedName>
</protein>
<keyword evidence="1" id="KW-0732">Signal</keyword>
<dbReference type="SUPFAM" id="SSF48208">
    <property type="entry name" value="Six-hairpin glycosidases"/>
    <property type="match status" value="1"/>
</dbReference>
<dbReference type="EMBL" id="BPTR01000001">
    <property type="protein sequence ID" value="GJG28933.1"/>
    <property type="molecule type" value="Genomic_DNA"/>
</dbReference>
<feature type="chain" id="PRO_5041333839" evidence="1">
    <location>
        <begin position="22"/>
        <end position="666"/>
    </location>
</feature>
<dbReference type="AlphaFoldDB" id="A0AA37I008"/>
<evidence type="ECO:0000313" key="2">
    <source>
        <dbReference type="EMBL" id="GJG28933.1"/>
    </source>
</evidence>
<gene>
    <name evidence="2" type="ORF">PRRU23_26330</name>
</gene>
<name>A0AA37I008_SEGBR</name>
<dbReference type="RefSeq" id="WP_006281963.1">
    <property type="nucleotide sequence ID" value="NZ_BPTR01000001.1"/>
</dbReference>
<dbReference type="InterPro" id="IPR008928">
    <property type="entry name" value="6-hairpin_glycosidase_sf"/>
</dbReference>
<dbReference type="Proteomes" id="UP000887043">
    <property type="component" value="Unassembled WGS sequence"/>
</dbReference>
<evidence type="ECO:0000313" key="3">
    <source>
        <dbReference type="Proteomes" id="UP000887043"/>
    </source>
</evidence>
<comment type="caution">
    <text evidence="2">The sequence shown here is derived from an EMBL/GenBank/DDBJ whole genome shotgun (WGS) entry which is preliminary data.</text>
</comment>
<evidence type="ECO:0000256" key="1">
    <source>
        <dbReference type="SAM" id="SignalP"/>
    </source>
</evidence>
<sequence length="666" mass="76091">MGIKKISLLFMLLVSFAPLSASDIDVVISLKSEGQPLHHYFLEQKGNQLIPEKPLPLDITIEQKKDGADELLTLCVKAKADVYYNIGGMLNTALSSQSAEFYLPGLFYHQNMRSPAKAPSFKTSRSWNFREDRLSTPLTSVYDEKMKQGVSVMRILDQGKDCVVGQLSGEVILPGETSIGYLGFDAEDPQVSLTFGYPFMETPKRYVRKLSLVEAVMTFAHLKRGEQKRISWRIHTVQAKDFSDFVALTWCHSFDKMAPQPLTPRYTPAEMKFGLAQYFKQSYVDSTPLKYHSGISIQTATCNRESRVQLGFCGRVLLNAFNALEYGEQQQDEQLVSMGKNIFDSWLAHGITQNGWLIDDKPIVRAGGQQIHTIRQQSEGIYALLHYLSYEKKHHRKHQEWELRVRKMLDNMVAMQLSDGHFARKFKEDGTVHDISGGSTSSATSTLVMGYVYFGDKKYLKAAERTVDYIEQNIINKSDYYSSTLDANCEDKEAAIAAVTATYYMAMVSPNKARMHYIDLCRKAAYFALSWYYTWDVPFAPEQLLGKLNFHTRGWGNVSVENNHVDVFVFELPSILKWLSTETNERRFEQMRQVIFNSLDQLLPTQDRLCGIAKPGYYPEVVQHTTWDYGSHGKGFYHRVFAPGWTVASLWEMYSPQRTIDYLKGK</sequence>
<accession>A0AA37I008</accession>
<organism evidence="2 3">
    <name type="scientific">Segatella bryantii</name>
    <name type="common">Prevotella bryantii</name>
    <dbReference type="NCBI Taxonomy" id="77095"/>
    <lineage>
        <taxon>Bacteria</taxon>
        <taxon>Pseudomonadati</taxon>
        <taxon>Bacteroidota</taxon>
        <taxon>Bacteroidia</taxon>
        <taxon>Bacteroidales</taxon>
        <taxon>Prevotellaceae</taxon>
        <taxon>Segatella</taxon>
    </lineage>
</organism>
<dbReference type="GO" id="GO:0005975">
    <property type="term" value="P:carbohydrate metabolic process"/>
    <property type="evidence" value="ECO:0007669"/>
    <property type="project" value="InterPro"/>
</dbReference>